<proteinExistence type="predicted"/>
<evidence type="ECO:0000313" key="2">
    <source>
        <dbReference type="EMBL" id="AUD79268.1"/>
    </source>
</evidence>
<reference evidence="2 3" key="1">
    <citation type="submission" date="2017-12" db="EMBL/GenBank/DDBJ databases">
        <title>Kangiella profundi FT102 completed genome.</title>
        <authorList>
            <person name="Xu J."/>
            <person name="Wang J."/>
            <person name="Lu Y."/>
        </authorList>
    </citation>
    <scope>NUCLEOTIDE SEQUENCE [LARGE SCALE GENOMIC DNA]</scope>
    <source>
        <strain evidence="2 3">FT102</strain>
    </source>
</reference>
<dbReference type="RefSeq" id="WP_106647090.1">
    <property type="nucleotide sequence ID" value="NZ_BMGO01000001.1"/>
</dbReference>
<feature type="transmembrane region" description="Helical" evidence="1">
    <location>
        <begin position="101"/>
        <end position="122"/>
    </location>
</feature>
<dbReference type="AlphaFoldDB" id="A0A2K9B2X1"/>
<gene>
    <name evidence="2" type="ORF">CW740_08425</name>
</gene>
<dbReference type="KEGG" id="kpd:CW740_08425"/>
<keyword evidence="1" id="KW-1133">Transmembrane helix</keyword>
<organism evidence="2 3">
    <name type="scientific">Kangiella profundi</name>
    <dbReference type="NCBI Taxonomy" id="1561924"/>
    <lineage>
        <taxon>Bacteria</taxon>
        <taxon>Pseudomonadati</taxon>
        <taxon>Pseudomonadota</taxon>
        <taxon>Gammaproteobacteria</taxon>
        <taxon>Kangiellales</taxon>
        <taxon>Kangiellaceae</taxon>
        <taxon>Kangiella</taxon>
    </lineage>
</organism>
<dbReference type="Proteomes" id="UP000232693">
    <property type="component" value="Chromosome"/>
</dbReference>
<dbReference type="EMBL" id="CP025120">
    <property type="protein sequence ID" value="AUD79268.1"/>
    <property type="molecule type" value="Genomic_DNA"/>
</dbReference>
<feature type="transmembrane region" description="Helical" evidence="1">
    <location>
        <begin position="7"/>
        <end position="28"/>
    </location>
</feature>
<name>A0A2K9B2X1_9GAMM</name>
<feature type="transmembrane region" description="Helical" evidence="1">
    <location>
        <begin position="61"/>
        <end position="80"/>
    </location>
</feature>
<keyword evidence="3" id="KW-1185">Reference proteome</keyword>
<keyword evidence="1" id="KW-0812">Transmembrane</keyword>
<keyword evidence="1" id="KW-0472">Membrane</keyword>
<protein>
    <submittedName>
        <fullName evidence="2">Uncharacterized protein</fullName>
    </submittedName>
</protein>
<evidence type="ECO:0000256" key="1">
    <source>
        <dbReference type="SAM" id="Phobius"/>
    </source>
</evidence>
<evidence type="ECO:0000313" key="3">
    <source>
        <dbReference type="Proteomes" id="UP000232693"/>
    </source>
</evidence>
<accession>A0A2K9B2X1</accession>
<feature type="transmembrane region" description="Helical" evidence="1">
    <location>
        <begin position="142"/>
        <end position="164"/>
    </location>
</feature>
<sequence length="171" mass="20401">MNDKKKIFYMSWWVVVGLYYCASVIFISPESLNKMIDLIVKFIPFIAEYYKSSPFPEYTKGILLISFAFMIISLYMTFFTKKRVINYRGTFDQYKTDIMRAKFVLLLYIFVFVSLGYSELISQKYEQHWFGSAISGISKNKLYHSILYTLCFIAFCYIVDLVYYNKTQYED</sequence>